<gene>
    <name evidence="2" type="ORF">O3P69_020194</name>
</gene>
<comment type="caution">
    <text evidence="2">The sequence shown here is derived from an EMBL/GenBank/DDBJ whole genome shotgun (WGS) entry which is preliminary data.</text>
</comment>
<keyword evidence="1" id="KW-1133">Transmembrane helix</keyword>
<dbReference type="AlphaFoldDB" id="A0AAW0TLP1"/>
<dbReference type="Proteomes" id="UP001487740">
    <property type="component" value="Unassembled WGS sequence"/>
</dbReference>
<evidence type="ECO:0008006" key="4">
    <source>
        <dbReference type="Google" id="ProtNLM"/>
    </source>
</evidence>
<keyword evidence="3" id="KW-1185">Reference proteome</keyword>
<keyword evidence="1" id="KW-0812">Transmembrane</keyword>
<evidence type="ECO:0000313" key="3">
    <source>
        <dbReference type="Proteomes" id="UP001487740"/>
    </source>
</evidence>
<keyword evidence="1" id="KW-0472">Membrane</keyword>
<proteinExistence type="predicted"/>
<name>A0AAW0TLP1_SCYPA</name>
<reference evidence="2 3" key="1">
    <citation type="submission" date="2023-03" db="EMBL/GenBank/DDBJ databases">
        <title>High-quality genome of Scylla paramamosain provides insights in environmental adaptation.</title>
        <authorList>
            <person name="Zhang L."/>
        </authorList>
    </citation>
    <scope>NUCLEOTIDE SEQUENCE [LARGE SCALE GENOMIC DNA]</scope>
    <source>
        <strain evidence="2">LZ_2023a</strain>
        <tissue evidence="2">Muscle</tissue>
    </source>
</reference>
<protein>
    <recommendedName>
        <fullName evidence="4">Brain protein I3</fullName>
    </recommendedName>
</protein>
<feature type="transmembrane region" description="Helical" evidence="1">
    <location>
        <begin position="91"/>
        <end position="113"/>
    </location>
</feature>
<accession>A0AAW0TLP1</accession>
<evidence type="ECO:0000256" key="1">
    <source>
        <dbReference type="SAM" id="Phobius"/>
    </source>
</evidence>
<evidence type="ECO:0000313" key="2">
    <source>
        <dbReference type="EMBL" id="KAK8388133.1"/>
    </source>
</evidence>
<organism evidence="2 3">
    <name type="scientific">Scylla paramamosain</name>
    <name type="common">Mud crab</name>
    <dbReference type="NCBI Taxonomy" id="85552"/>
    <lineage>
        <taxon>Eukaryota</taxon>
        <taxon>Metazoa</taxon>
        <taxon>Ecdysozoa</taxon>
        <taxon>Arthropoda</taxon>
        <taxon>Crustacea</taxon>
        <taxon>Multicrustacea</taxon>
        <taxon>Malacostraca</taxon>
        <taxon>Eumalacostraca</taxon>
        <taxon>Eucarida</taxon>
        <taxon>Decapoda</taxon>
        <taxon>Pleocyemata</taxon>
        <taxon>Brachyura</taxon>
        <taxon>Eubrachyura</taxon>
        <taxon>Portunoidea</taxon>
        <taxon>Portunidae</taxon>
        <taxon>Portuninae</taxon>
        <taxon>Scylla</taxon>
    </lineage>
</organism>
<sequence>MRCQKMISVGVSRVEEVQFLFTCHTPRVSSMISVAQAPAPPPTIMMVQQPPPPPPPQQQTIIMGGTQAAEATGDCPICKKGMMSIYIHPCAVIYVILLTLCTLVGALCILFFLKRRCSMCQYSRSIQGWCVLKVFRGRMIHIGAAPPPPTTIIVNAAAPKRKRPLGNCPNCKKANLEKKCPPILCTLVLCMTCVGILSSAPEYQSISSTLRILLHQFIRINNAMDASHYYQSWEMDVLAYTSTLSAI</sequence>
<dbReference type="EMBL" id="JARAKH010000029">
    <property type="protein sequence ID" value="KAK8388133.1"/>
    <property type="molecule type" value="Genomic_DNA"/>
</dbReference>